<evidence type="ECO:0000256" key="7">
    <source>
        <dbReference type="ARBA" id="ARBA00023136"/>
    </source>
</evidence>
<dbReference type="STRING" id="1131292.BCR24_02450"/>
<dbReference type="AlphaFoldDB" id="A0A1E5HD23"/>
<gene>
    <name evidence="10" type="ORF">BCR24_02450</name>
</gene>
<accession>A0A1E5HD23</accession>
<dbReference type="OrthoDB" id="9793490at2"/>
<evidence type="ECO:0000313" key="11">
    <source>
        <dbReference type="Proteomes" id="UP000094469"/>
    </source>
</evidence>
<evidence type="ECO:0000256" key="3">
    <source>
        <dbReference type="ARBA" id="ARBA00022448"/>
    </source>
</evidence>
<keyword evidence="5 8" id="KW-0812">Transmembrane</keyword>
<evidence type="ECO:0000259" key="9">
    <source>
        <dbReference type="PROSITE" id="PS50928"/>
    </source>
</evidence>
<dbReference type="Pfam" id="PF00528">
    <property type="entry name" value="BPD_transp_1"/>
    <property type="match status" value="1"/>
</dbReference>
<dbReference type="InterPro" id="IPR051322">
    <property type="entry name" value="AA_ABC_Transporter_Permease"/>
</dbReference>
<comment type="subcellular location">
    <subcellularLocation>
        <location evidence="1 8">Cell membrane</location>
        <topology evidence="1 8">Multi-pass membrane protein</topology>
    </subcellularLocation>
</comment>
<keyword evidence="4" id="KW-1003">Cell membrane</keyword>
<keyword evidence="11" id="KW-1185">Reference proteome</keyword>
<evidence type="ECO:0000256" key="8">
    <source>
        <dbReference type="RuleBase" id="RU363032"/>
    </source>
</evidence>
<keyword evidence="3 8" id="KW-0813">Transport</keyword>
<dbReference type="Gene3D" id="1.10.3720.10">
    <property type="entry name" value="MetI-like"/>
    <property type="match status" value="1"/>
</dbReference>
<keyword evidence="7 8" id="KW-0472">Membrane</keyword>
<dbReference type="RefSeq" id="WP_069639880.1">
    <property type="nucleotide sequence ID" value="NZ_JAFBEZ010000002.1"/>
</dbReference>
<protein>
    <submittedName>
        <fullName evidence="10">Methionine ABC transporter permease</fullName>
    </submittedName>
</protein>
<evidence type="ECO:0000256" key="4">
    <source>
        <dbReference type="ARBA" id="ARBA00022475"/>
    </source>
</evidence>
<dbReference type="PROSITE" id="PS50928">
    <property type="entry name" value="ABC_TM1"/>
    <property type="match status" value="1"/>
</dbReference>
<dbReference type="GO" id="GO:0005886">
    <property type="term" value="C:plasma membrane"/>
    <property type="evidence" value="ECO:0007669"/>
    <property type="project" value="UniProtKB-SubCell"/>
</dbReference>
<dbReference type="InterPro" id="IPR035906">
    <property type="entry name" value="MetI-like_sf"/>
</dbReference>
<dbReference type="InterPro" id="IPR000515">
    <property type="entry name" value="MetI-like"/>
</dbReference>
<proteinExistence type="inferred from homology"/>
<evidence type="ECO:0000256" key="6">
    <source>
        <dbReference type="ARBA" id="ARBA00022989"/>
    </source>
</evidence>
<feature type="transmembrane region" description="Helical" evidence="8">
    <location>
        <begin position="199"/>
        <end position="219"/>
    </location>
</feature>
<feature type="transmembrane region" description="Helical" evidence="8">
    <location>
        <begin position="29"/>
        <end position="51"/>
    </location>
</feature>
<evidence type="ECO:0000256" key="5">
    <source>
        <dbReference type="ARBA" id="ARBA00022692"/>
    </source>
</evidence>
<name>A0A1E5HD23_9ENTE</name>
<comment type="caution">
    <text evidence="10">The sequence shown here is derived from an EMBL/GenBank/DDBJ whole genome shotgun (WGS) entry which is preliminary data.</text>
</comment>
<feature type="domain" description="ABC transmembrane type-1" evidence="9">
    <location>
        <begin position="25"/>
        <end position="219"/>
    </location>
</feature>
<dbReference type="GO" id="GO:0048473">
    <property type="term" value="P:D-methionine transmembrane transport"/>
    <property type="evidence" value="ECO:0007669"/>
    <property type="project" value="TreeGrafter"/>
</dbReference>
<dbReference type="CDD" id="cd06261">
    <property type="entry name" value="TM_PBP2"/>
    <property type="match status" value="1"/>
</dbReference>
<keyword evidence="6 8" id="KW-1133">Transmembrane helix</keyword>
<reference evidence="11" key="1">
    <citation type="submission" date="2016-09" db="EMBL/GenBank/DDBJ databases">
        <authorList>
            <person name="Gulvik C.A."/>
        </authorList>
    </citation>
    <scope>NUCLEOTIDE SEQUENCE [LARGE SCALE GENOMIC DNA]</scope>
    <source>
        <strain evidence="11">LMG 26676</strain>
    </source>
</reference>
<dbReference type="PANTHER" id="PTHR30450:SF1">
    <property type="entry name" value="D-METHIONINE TRANSPORT SYSTEM PERMEASE PROTEIN METI-RELATED"/>
    <property type="match status" value="1"/>
</dbReference>
<dbReference type="PANTHER" id="PTHR30450">
    <property type="entry name" value="ABC TRANSPORTER PERMEASE"/>
    <property type="match status" value="1"/>
</dbReference>
<dbReference type="Proteomes" id="UP000094469">
    <property type="component" value="Unassembled WGS sequence"/>
</dbReference>
<comment type="similarity">
    <text evidence="2">Belongs to the binding-protein-dependent transport system permease family. CysTW subfamily.</text>
</comment>
<evidence type="ECO:0000256" key="1">
    <source>
        <dbReference type="ARBA" id="ARBA00004651"/>
    </source>
</evidence>
<evidence type="ECO:0000256" key="2">
    <source>
        <dbReference type="ARBA" id="ARBA00007069"/>
    </source>
</evidence>
<feature type="transmembrane region" description="Helical" evidence="8">
    <location>
        <begin position="63"/>
        <end position="88"/>
    </location>
</feature>
<feature type="transmembrane region" description="Helical" evidence="8">
    <location>
        <begin position="94"/>
        <end position="117"/>
    </location>
</feature>
<dbReference type="FunFam" id="1.10.3720.10:FF:000002">
    <property type="entry name" value="D-methionine ABC transporter permease MetI"/>
    <property type="match status" value="1"/>
</dbReference>
<evidence type="ECO:0000313" key="10">
    <source>
        <dbReference type="EMBL" id="OEG22715.1"/>
    </source>
</evidence>
<sequence>MANETFVEKYLDFSRVNPESMQQAAIDTLFMTIVAMVFVIIIGFLLGLLLYSLSRNSSPYAKVCYSILSVVSNIFRSIPYIVLIILLMDFSRKLVGTGIGAKAAIPSLIVSAAPFYARLVEIAFREVDSGVLEAADAMGASRIQKIFKVLIPESTPALLSGVTLTTITMIGFTAMAGIIGGGGLGGLAYQEGFSRNNNTVTLVATVLILVIVFIIQFVGDQLVKRSDKR</sequence>
<dbReference type="EMBL" id="MIKC01000012">
    <property type="protein sequence ID" value="OEG22715.1"/>
    <property type="molecule type" value="Genomic_DNA"/>
</dbReference>
<organism evidence="10 11">
    <name type="scientific">Enterococcus ureilyticus</name>
    <dbReference type="NCBI Taxonomy" id="1131292"/>
    <lineage>
        <taxon>Bacteria</taxon>
        <taxon>Bacillati</taxon>
        <taxon>Bacillota</taxon>
        <taxon>Bacilli</taxon>
        <taxon>Lactobacillales</taxon>
        <taxon>Enterococcaceae</taxon>
        <taxon>Enterococcus</taxon>
    </lineage>
</organism>
<dbReference type="SUPFAM" id="SSF161098">
    <property type="entry name" value="MetI-like"/>
    <property type="match status" value="1"/>
</dbReference>
<feature type="transmembrane region" description="Helical" evidence="8">
    <location>
        <begin position="157"/>
        <end position="179"/>
    </location>
</feature>